<protein>
    <submittedName>
        <fullName evidence="3">Uncharacterized protein</fullName>
    </submittedName>
</protein>
<dbReference type="InterPro" id="IPR036986">
    <property type="entry name" value="S4_RNA-bd_sf"/>
</dbReference>
<evidence type="ECO:0000313" key="4">
    <source>
        <dbReference type="Proteomes" id="UP000245021"/>
    </source>
</evidence>
<dbReference type="SUPFAM" id="SSF55174">
    <property type="entry name" value="Alpha-L RNA-binding motif"/>
    <property type="match status" value="1"/>
</dbReference>
<dbReference type="OrthoDB" id="9811532at2"/>
<dbReference type="NCBIfam" id="TIGR02988">
    <property type="entry name" value="YaaA_near_RecF"/>
    <property type="match status" value="1"/>
</dbReference>
<dbReference type="GO" id="GO:0003723">
    <property type="term" value="F:RNA binding"/>
    <property type="evidence" value="ECO:0007669"/>
    <property type="project" value="UniProtKB-KW"/>
</dbReference>
<dbReference type="AlphaFoldDB" id="A0A2R5HEG3"/>
<dbReference type="PROSITE" id="PS50889">
    <property type="entry name" value="S4"/>
    <property type="match status" value="1"/>
</dbReference>
<dbReference type="EMBL" id="BFFO01000003">
    <property type="protein sequence ID" value="GBG96463.1"/>
    <property type="molecule type" value="Genomic_DNA"/>
</dbReference>
<name>A0A2R5HEG3_9LACT</name>
<dbReference type="Proteomes" id="UP000245021">
    <property type="component" value="Unassembled WGS sequence"/>
</dbReference>
<dbReference type="Gene3D" id="3.10.290.10">
    <property type="entry name" value="RNA-binding S4 domain"/>
    <property type="match status" value="1"/>
</dbReference>
<organism evidence="3 4">
    <name type="scientific">Lactococcus termiticola</name>
    <dbReference type="NCBI Taxonomy" id="2169526"/>
    <lineage>
        <taxon>Bacteria</taxon>
        <taxon>Bacillati</taxon>
        <taxon>Bacillota</taxon>
        <taxon>Bacilli</taxon>
        <taxon>Lactobacillales</taxon>
        <taxon>Streptococcaceae</taxon>
        <taxon>Lactococcus</taxon>
    </lineage>
</organism>
<evidence type="ECO:0000256" key="2">
    <source>
        <dbReference type="SAM" id="MobiDB-lite"/>
    </source>
</evidence>
<reference evidence="3 4" key="1">
    <citation type="journal article" date="2018" name="Genome Announc.">
        <title>Draft Genome Sequence of Lactococcus sp. Strain NtB2 (JCM 32569), Isolated from the Gut of the Higher Termite Nasutitermes takasagoensis.</title>
        <authorList>
            <person name="Noda S."/>
            <person name="Aihara C."/>
            <person name="Yuki M."/>
            <person name="Ohkuma M."/>
        </authorList>
    </citation>
    <scope>NUCLEOTIDE SEQUENCE [LARGE SCALE GENOMIC DNA]</scope>
    <source>
        <strain evidence="3 4">NtB2</strain>
    </source>
</reference>
<keyword evidence="1" id="KW-0694">RNA-binding</keyword>
<dbReference type="CDD" id="cd00165">
    <property type="entry name" value="S4"/>
    <property type="match status" value="1"/>
</dbReference>
<keyword evidence="4" id="KW-1185">Reference proteome</keyword>
<accession>A0A2R5HEG3</accession>
<gene>
    <name evidence="3" type="ORF">NtB2_00575</name>
</gene>
<feature type="compositionally biased region" description="Basic residues" evidence="2">
    <location>
        <begin position="113"/>
        <end position="124"/>
    </location>
</feature>
<dbReference type="Pfam" id="PF13275">
    <property type="entry name" value="S4_2"/>
    <property type="match status" value="1"/>
</dbReference>
<dbReference type="RefSeq" id="WP_109245435.1">
    <property type="nucleotide sequence ID" value="NZ_BFFO01000003.1"/>
</dbReference>
<feature type="region of interest" description="Disordered" evidence="2">
    <location>
        <begin position="96"/>
        <end position="124"/>
    </location>
</feature>
<evidence type="ECO:0000256" key="1">
    <source>
        <dbReference type="PROSITE-ProRule" id="PRU00182"/>
    </source>
</evidence>
<dbReference type="InterPro" id="IPR014330">
    <property type="entry name" value="RNA-bd_S4-rel_YaaA"/>
</dbReference>
<evidence type="ECO:0000313" key="3">
    <source>
        <dbReference type="EMBL" id="GBG96463.1"/>
    </source>
</evidence>
<comment type="caution">
    <text evidence="3">The sequence shown here is derived from an EMBL/GenBank/DDBJ whole genome shotgun (WGS) entry which is preliminary data.</text>
</comment>
<proteinExistence type="predicted"/>
<sequence length="124" mass="13785">MQNFSLYQEYLTLGQFLKEAALISTGGQAKLFLAEHEGGVFVNGELENRRGKKLVPGDQLEIPALDLAVSFVAASPEDVASREEEKLEEERVRALVKKMNAQNKPAKAEKSKKPSKPRSPFNKK</sequence>